<sequence length="241" mass="27714">MKERGMIFNGEMVRAILEGRKTQTRRIMTIQPEHSEMGLRRVIDSKNGRDDGKYFWSQSDACGLKARSKVFGCPHGSIGDRVWVRETWSQLGNEDGCAIDWNDELVKGGGPEAARIYRASCEQKPGNYGLWSIPDDAFWKPHTDNMEFEGAWRPSIHMPRWASRILLEITDVRVERLNDISDEDAKAEGIAKSHKYPDTYLTPKGDFADADIAFQRLWESIYGEESWAANPWVWVIEFKRV</sequence>
<accession>A0A3N2S1Y6</accession>
<dbReference type="Proteomes" id="UP000268051">
    <property type="component" value="Unassembled WGS sequence"/>
</dbReference>
<dbReference type="OrthoDB" id="72471at2"/>
<dbReference type="RefSeq" id="WP_123651410.1">
    <property type="nucleotide sequence ID" value="NZ_RHFN01000011.1"/>
</dbReference>
<comment type="caution">
    <text evidence="1">The sequence shown here is derived from an EMBL/GenBank/DDBJ whole genome shotgun (WGS) entry which is preliminary data.</text>
</comment>
<proteinExistence type="predicted"/>
<evidence type="ECO:0000313" key="1">
    <source>
        <dbReference type="EMBL" id="ROU13713.1"/>
    </source>
</evidence>
<evidence type="ECO:0000313" key="2">
    <source>
        <dbReference type="Proteomes" id="UP000268051"/>
    </source>
</evidence>
<gene>
    <name evidence="1" type="ORF">EB837_12365</name>
</gene>
<dbReference type="EMBL" id="RHFN01000011">
    <property type="protein sequence ID" value="ROU13713.1"/>
    <property type="molecule type" value="Genomic_DNA"/>
</dbReference>
<dbReference type="AlphaFoldDB" id="A0A3N2S1Y6"/>
<name>A0A3N2S1Y6_9ENTR</name>
<organism evidence="1 2">
    <name type="scientific">Kluyvera ascorbata</name>
    <dbReference type="NCBI Taxonomy" id="51288"/>
    <lineage>
        <taxon>Bacteria</taxon>
        <taxon>Pseudomonadati</taxon>
        <taxon>Pseudomonadota</taxon>
        <taxon>Gammaproteobacteria</taxon>
        <taxon>Enterobacterales</taxon>
        <taxon>Enterobacteriaceae</taxon>
        <taxon>Kluyvera</taxon>
    </lineage>
</organism>
<evidence type="ECO:0008006" key="3">
    <source>
        <dbReference type="Google" id="ProtNLM"/>
    </source>
</evidence>
<reference evidence="1 2" key="1">
    <citation type="submission" date="2018-10" db="EMBL/GenBank/DDBJ databases">
        <title>Horizontal transference of carbapenem resistance between Klebsiella pneumoniae and Kluyvera ascorbata during abdominal infection: a case report.</title>
        <authorList>
            <person name="Raro O.H.F."/>
            <person name="Lima-Morales D."/>
            <person name="Barth A.L."/>
            <person name="Paim T.G.S."/>
            <person name="Mott M.P."/>
            <person name="Riche C.V.W."/>
            <person name="Teixeira U.F."/>
            <person name="Waechter F."/>
            <person name="Dias C.A.G."/>
        </authorList>
    </citation>
    <scope>NUCLEOTIDE SEQUENCE [LARGE SCALE GENOMIC DNA]</scope>
    <source>
        <strain evidence="1 2">OT2</strain>
    </source>
</reference>
<protein>
    <recommendedName>
        <fullName evidence="3">Morphogenetic protein</fullName>
    </recommendedName>
</protein>